<dbReference type="Pfam" id="PF21185">
    <property type="entry name" value="RecD_N"/>
    <property type="match status" value="1"/>
</dbReference>
<dbReference type="GO" id="GO:0008854">
    <property type="term" value="F:exodeoxyribonuclease V activity"/>
    <property type="evidence" value="ECO:0007669"/>
    <property type="project" value="UniProtKB-EC"/>
</dbReference>
<dbReference type="PANTHER" id="PTHR43788:SF6">
    <property type="entry name" value="DNA HELICASE B"/>
    <property type="match status" value="1"/>
</dbReference>
<dbReference type="InterPro" id="IPR006344">
    <property type="entry name" value="RecD"/>
</dbReference>
<keyword evidence="2" id="KW-0547">Nucleotide-binding</keyword>
<dbReference type="InterPro" id="IPR050534">
    <property type="entry name" value="Coronavir_polyprotein_1ab"/>
</dbReference>
<keyword evidence="1" id="KW-0540">Nuclease</keyword>
<dbReference type="EMBL" id="JAAGRR010000007">
    <property type="protein sequence ID" value="NDY41536.1"/>
    <property type="molecule type" value="Genomic_DNA"/>
</dbReference>
<dbReference type="HAMAP" id="MF_01487">
    <property type="entry name" value="RecD"/>
    <property type="match status" value="1"/>
</dbReference>
<dbReference type="Pfam" id="PF13538">
    <property type="entry name" value="UvrD_C_2"/>
    <property type="match status" value="1"/>
</dbReference>
<evidence type="ECO:0000259" key="11">
    <source>
        <dbReference type="SMART" id="SM00382"/>
    </source>
</evidence>
<dbReference type="PANTHER" id="PTHR43788">
    <property type="entry name" value="DNA2/NAM7 HELICASE FAMILY MEMBER"/>
    <property type="match status" value="1"/>
</dbReference>
<reference evidence="12 13" key="1">
    <citation type="submission" date="2020-02" db="EMBL/GenBank/DDBJ databases">
        <title>Comparative genomics of sulfur disproportionating microorganisms.</title>
        <authorList>
            <person name="Ward L.M."/>
            <person name="Bertran E."/>
            <person name="Johnston D.T."/>
        </authorList>
    </citation>
    <scope>NUCLEOTIDE SEQUENCE [LARGE SCALE GENOMIC DNA]</scope>
    <source>
        <strain evidence="12 13">DSM 100025</strain>
    </source>
</reference>
<evidence type="ECO:0000256" key="2">
    <source>
        <dbReference type="ARBA" id="ARBA00022741"/>
    </source>
</evidence>
<accession>A0A6N9TSK9</accession>
<sequence length="584" mass="60112">MTDGMPRERDGRPDGDLAVLFARFAAERSGGAREVELAAWLLGRAVAAGDVCLDLRAAAEGAVDLPPGAGGPPPDLETWTRILARSPVVGAPGAASPLVLDAAGRLYLHRYWQYEDLLARRLLELAAARAEVDEGRLAGALTDLFPGGGSDPAQRRAAEAVARRRLAVVTGGPGTGKTTTAVRSLAALAAAWPGPGPGPRVALAAPTGKAAARLGEAAAALARELPPEGRAALPAAGITIHRLLGPLPGGTRFRHGPERPLPHDVVVVDEASMVDLPLMAKLAAALGPGARLVLLGDRDQLASVEAGAVLADVCDAAAGPLSGAVVVLERSHRFEARGGIGAVSRAVRDGDGDAAVRLLSGAAGEAAVLRPLPPPGRFEAALFDAVEARFRAVAAAGGPGEALERLSAFRVLCALRRGSAGAEAVNALVARRLSGRSGPAGGPAWFRGLPVLVTRNDPVTGLWNGDVGVFWPDPEAGGEFRVFFEGGEGGLRRFPPSRLPAHEPAFALTVHKSQGSEFDEVLLVLSHGPSEVLTRELLYTGLTRARRRVAVWSDPGLVRAAAARPTRRASGLADALRRGAAGGA</sequence>
<keyword evidence="10" id="KW-0413">Isomerase</keyword>
<dbReference type="GO" id="GO:0005524">
    <property type="term" value="F:ATP binding"/>
    <property type="evidence" value="ECO:0007669"/>
    <property type="project" value="UniProtKB-KW"/>
</dbReference>
<evidence type="ECO:0000256" key="8">
    <source>
        <dbReference type="ARBA" id="ARBA00023125"/>
    </source>
</evidence>
<dbReference type="Gene3D" id="1.10.10.1020">
    <property type="entry name" value="RecBCD complex, subunit RecD, N-terminal domain"/>
    <property type="match status" value="1"/>
</dbReference>
<feature type="domain" description="AAA+ ATPase" evidence="11">
    <location>
        <begin position="163"/>
        <end position="419"/>
    </location>
</feature>
<dbReference type="InterPro" id="IPR041851">
    <property type="entry name" value="RecD_N_sf"/>
</dbReference>
<dbReference type="GO" id="GO:0009338">
    <property type="term" value="C:exodeoxyribonuclease V complex"/>
    <property type="evidence" value="ECO:0007669"/>
    <property type="project" value="InterPro"/>
</dbReference>
<keyword evidence="13" id="KW-1185">Reference proteome</keyword>
<keyword evidence="3" id="KW-0227">DNA damage</keyword>
<evidence type="ECO:0000256" key="10">
    <source>
        <dbReference type="ARBA" id="ARBA00023235"/>
    </source>
</evidence>
<keyword evidence="7" id="KW-0067">ATP-binding</keyword>
<name>A0A6N9TSK9_DISTH</name>
<dbReference type="CDD" id="cd17933">
    <property type="entry name" value="DEXSc_RecD-like"/>
    <property type="match status" value="1"/>
</dbReference>
<organism evidence="12 13">
    <name type="scientific">Dissulfurirhabdus thermomarina</name>
    <dbReference type="NCBI Taxonomy" id="1765737"/>
    <lineage>
        <taxon>Bacteria</taxon>
        <taxon>Deltaproteobacteria</taxon>
        <taxon>Dissulfurirhabdaceae</taxon>
        <taxon>Dissulfurirhabdus</taxon>
    </lineage>
</organism>
<evidence type="ECO:0000256" key="4">
    <source>
        <dbReference type="ARBA" id="ARBA00022801"/>
    </source>
</evidence>
<dbReference type="SUPFAM" id="SSF52540">
    <property type="entry name" value="P-loop containing nucleoside triphosphate hydrolases"/>
    <property type="match status" value="2"/>
</dbReference>
<dbReference type="InterPro" id="IPR003593">
    <property type="entry name" value="AAA+_ATPase"/>
</dbReference>
<proteinExistence type="inferred from homology"/>
<evidence type="ECO:0000256" key="6">
    <source>
        <dbReference type="ARBA" id="ARBA00022839"/>
    </source>
</evidence>
<dbReference type="Pfam" id="PF13604">
    <property type="entry name" value="AAA_30"/>
    <property type="match status" value="1"/>
</dbReference>
<evidence type="ECO:0000256" key="7">
    <source>
        <dbReference type="ARBA" id="ARBA00022840"/>
    </source>
</evidence>
<protein>
    <submittedName>
        <fullName evidence="12">Exodeoxyribonuclease V subunit alpha</fullName>
        <ecNumber evidence="12">3.1.11.5</ecNumber>
    </submittedName>
</protein>
<dbReference type="AlphaFoldDB" id="A0A6N9TSK9"/>
<dbReference type="InterPro" id="IPR049550">
    <property type="entry name" value="RecD_N"/>
</dbReference>
<dbReference type="EC" id="3.1.11.5" evidence="12"/>
<keyword evidence="4 12" id="KW-0378">Hydrolase</keyword>
<dbReference type="GO" id="GO:0006302">
    <property type="term" value="P:double-strand break repair"/>
    <property type="evidence" value="ECO:0007669"/>
    <property type="project" value="InterPro"/>
</dbReference>
<dbReference type="GO" id="GO:0006310">
    <property type="term" value="P:DNA recombination"/>
    <property type="evidence" value="ECO:0007669"/>
    <property type="project" value="InterPro"/>
</dbReference>
<dbReference type="GO" id="GO:0003677">
    <property type="term" value="F:DNA binding"/>
    <property type="evidence" value="ECO:0007669"/>
    <property type="project" value="UniProtKB-KW"/>
</dbReference>
<dbReference type="CDD" id="cd18809">
    <property type="entry name" value="SF1_C_RecD"/>
    <property type="match status" value="1"/>
</dbReference>
<dbReference type="Gene3D" id="3.40.50.300">
    <property type="entry name" value="P-loop containing nucleotide triphosphate hydrolases"/>
    <property type="match status" value="3"/>
</dbReference>
<dbReference type="NCBIfam" id="TIGR01447">
    <property type="entry name" value="recD"/>
    <property type="match status" value="1"/>
</dbReference>
<dbReference type="InterPro" id="IPR027785">
    <property type="entry name" value="UvrD-like_helicase_C"/>
</dbReference>
<evidence type="ECO:0000313" key="12">
    <source>
        <dbReference type="EMBL" id="NDY41536.1"/>
    </source>
</evidence>
<evidence type="ECO:0000256" key="3">
    <source>
        <dbReference type="ARBA" id="ARBA00022763"/>
    </source>
</evidence>
<evidence type="ECO:0000256" key="9">
    <source>
        <dbReference type="ARBA" id="ARBA00023204"/>
    </source>
</evidence>
<keyword evidence="6" id="KW-0269">Exonuclease</keyword>
<dbReference type="RefSeq" id="WP_163297695.1">
    <property type="nucleotide sequence ID" value="NZ_JAAGRR010000007.1"/>
</dbReference>
<dbReference type="InterPro" id="IPR027417">
    <property type="entry name" value="P-loop_NTPase"/>
</dbReference>
<evidence type="ECO:0000256" key="5">
    <source>
        <dbReference type="ARBA" id="ARBA00022806"/>
    </source>
</evidence>
<keyword evidence="9" id="KW-0234">DNA repair</keyword>
<dbReference type="Proteomes" id="UP000469346">
    <property type="component" value="Unassembled WGS sequence"/>
</dbReference>
<dbReference type="GO" id="GO:0017116">
    <property type="term" value="F:single-stranded DNA helicase activity"/>
    <property type="evidence" value="ECO:0007669"/>
    <property type="project" value="TreeGrafter"/>
</dbReference>
<evidence type="ECO:0000256" key="1">
    <source>
        <dbReference type="ARBA" id="ARBA00022722"/>
    </source>
</evidence>
<gene>
    <name evidence="12" type="primary">recD</name>
    <name evidence="12" type="ORF">G3N55_01535</name>
</gene>
<comment type="caution">
    <text evidence="12">The sequence shown here is derived from an EMBL/GenBank/DDBJ whole genome shotgun (WGS) entry which is preliminary data.</text>
</comment>
<dbReference type="SMART" id="SM00382">
    <property type="entry name" value="AAA"/>
    <property type="match status" value="1"/>
</dbReference>
<keyword evidence="8" id="KW-0238">DNA-binding</keyword>
<evidence type="ECO:0000313" key="13">
    <source>
        <dbReference type="Proteomes" id="UP000469346"/>
    </source>
</evidence>
<keyword evidence="5" id="KW-0347">Helicase</keyword>